<sequence length="116" mass="12875">MNSEDAATRAAKRKHATSGGRKLLRWDAARWQLFERTLPYTTRLKSAPLLHLRAPLASIDPYFQSKESRAVGGDGAIDYRHALGVCCECGLVIDATGGDTYLHDVKWLRLWLCCGG</sequence>
<reference evidence="2" key="1">
    <citation type="submission" date="2024-01" db="EMBL/GenBank/DDBJ databases">
        <authorList>
            <person name="Webb A."/>
        </authorList>
    </citation>
    <scope>NUCLEOTIDE SEQUENCE</scope>
    <source>
        <strain evidence="2">Pm1</strain>
    </source>
</reference>
<protein>
    <submittedName>
        <fullName evidence="2">Uncharacterized protein</fullName>
    </submittedName>
</protein>
<proteinExistence type="predicted"/>
<accession>A0AAV1U863</accession>
<evidence type="ECO:0000256" key="1">
    <source>
        <dbReference type="SAM" id="MobiDB-lite"/>
    </source>
</evidence>
<evidence type="ECO:0000313" key="3">
    <source>
        <dbReference type="Proteomes" id="UP001162060"/>
    </source>
</evidence>
<comment type="caution">
    <text evidence="2">The sequence shown here is derived from an EMBL/GenBank/DDBJ whole genome shotgun (WGS) entry which is preliminary data.</text>
</comment>
<dbReference type="AlphaFoldDB" id="A0AAV1U863"/>
<gene>
    <name evidence="2" type="ORF">PM001_LOCUS15222</name>
</gene>
<organism evidence="2 3">
    <name type="scientific">Peronospora matthiolae</name>
    <dbReference type="NCBI Taxonomy" id="2874970"/>
    <lineage>
        <taxon>Eukaryota</taxon>
        <taxon>Sar</taxon>
        <taxon>Stramenopiles</taxon>
        <taxon>Oomycota</taxon>
        <taxon>Peronosporomycetes</taxon>
        <taxon>Peronosporales</taxon>
        <taxon>Peronosporaceae</taxon>
        <taxon>Peronospora</taxon>
    </lineage>
</organism>
<name>A0AAV1U863_9STRA</name>
<dbReference type="EMBL" id="CAKLBY020000160">
    <property type="protein sequence ID" value="CAK7930072.1"/>
    <property type="molecule type" value="Genomic_DNA"/>
</dbReference>
<dbReference type="Proteomes" id="UP001162060">
    <property type="component" value="Unassembled WGS sequence"/>
</dbReference>
<evidence type="ECO:0000313" key="2">
    <source>
        <dbReference type="EMBL" id="CAK7930072.1"/>
    </source>
</evidence>
<feature type="region of interest" description="Disordered" evidence="1">
    <location>
        <begin position="1"/>
        <end position="20"/>
    </location>
</feature>